<reference evidence="5 6" key="1">
    <citation type="submission" date="2016-10" db="EMBL/GenBank/DDBJ databases">
        <authorList>
            <person name="de Groot N.N."/>
        </authorList>
    </citation>
    <scope>NUCLEOTIDE SEQUENCE [LARGE SCALE GENOMIC DNA]</scope>
    <source>
        <strain evidence="5 6">DSM 16981</strain>
    </source>
</reference>
<dbReference type="InterPro" id="IPR011611">
    <property type="entry name" value="PfkB_dom"/>
</dbReference>
<dbReference type="STRING" id="349095.SAMN05660299_02035"/>
<keyword evidence="2" id="KW-0808">Transferase</keyword>
<comment type="similarity">
    <text evidence="1">Belongs to the carbohydrate kinase PfkB family.</text>
</comment>
<dbReference type="Gene3D" id="3.40.1190.20">
    <property type="match status" value="1"/>
</dbReference>
<dbReference type="SUPFAM" id="SSF53613">
    <property type="entry name" value="Ribokinase-like"/>
    <property type="match status" value="1"/>
</dbReference>
<dbReference type="InterPro" id="IPR050306">
    <property type="entry name" value="PfkB_Carbo_kinase"/>
</dbReference>
<dbReference type="InterPro" id="IPR029056">
    <property type="entry name" value="Ribokinase-like"/>
</dbReference>
<dbReference type="InterPro" id="IPR002173">
    <property type="entry name" value="Carboh/pur_kinase_PfkB_CS"/>
</dbReference>
<dbReference type="GO" id="GO:0016301">
    <property type="term" value="F:kinase activity"/>
    <property type="evidence" value="ECO:0007669"/>
    <property type="project" value="UniProtKB-KW"/>
</dbReference>
<dbReference type="PANTHER" id="PTHR43085">
    <property type="entry name" value="HEXOKINASE FAMILY MEMBER"/>
    <property type="match status" value="1"/>
</dbReference>
<keyword evidence="6" id="KW-1185">Reference proteome</keyword>
<feature type="domain" description="Carbohydrate kinase PfkB" evidence="4">
    <location>
        <begin position="15"/>
        <end position="301"/>
    </location>
</feature>
<evidence type="ECO:0000256" key="3">
    <source>
        <dbReference type="ARBA" id="ARBA00022777"/>
    </source>
</evidence>
<dbReference type="AlphaFoldDB" id="A0A1G9YDF2"/>
<evidence type="ECO:0000313" key="6">
    <source>
        <dbReference type="Proteomes" id="UP000199309"/>
    </source>
</evidence>
<organism evidence="5 6">
    <name type="scientific">Megasphaera paucivorans</name>
    <dbReference type="NCBI Taxonomy" id="349095"/>
    <lineage>
        <taxon>Bacteria</taxon>
        <taxon>Bacillati</taxon>
        <taxon>Bacillota</taxon>
        <taxon>Negativicutes</taxon>
        <taxon>Veillonellales</taxon>
        <taxon>Veillonellaceae</taxon>
        <taxon>Megasphaera</taxon>
    </lineage>
</organism>
<dbReference type="RefSeq" id="WP_176762952.1">
    <property type="nucleotide sequence ID" value="NZ_FNHQ01000022.1"/>
</dbReference>
<name>A0A1G9YDF2_9FIRM</name>
<proteinExistence type="inferred from homology"/>
<dbReference type="PANTHER" id="PTHR43085:SF57">
    <property type="entry name" value="CARBOHYDRATE KINASE PFKB DOMAIN-CONTAINING PROTEIN"/>
    <property type="match status" value="1"/>
</dbReference>
<keyword evidence="3 5" id="KW-0418">Kinase</keyword>
<dbReference type="Proteomes" id="UP000199309">
    <property type="component" value="Unassembled WGS sequence"/>
</dbReference>
<evidence type="ECO:0000259" key="4">
    <source>
        <dbReference type="Pfam" id="PF00294"/>
    </source>
</evidence>
<dbReference type="Pfam" id="PF00294">
    <property type="entry name" value="PfkB"/>
    <property type="match status" value="1"/>
</dbReference>
<accession>A0A1G9YDF2</accession>
<evidence type="ECO:0000313" key="5">
    <source>
        <dbReference type="EMBL" id="SDN06545.1"/>
    </source>
</evidence>
<evidence type="ECO:0000256" key="2">
    <source>
        <dbReference type="ARBA" id="ARBA00022679"/>
    </source>
</evidence>
<dbReference type="EMBL" id="FNHQ01000022">
    <property type="protein sequence ID" value="SDN06545.1"/>
    <property type="molecule type" value="Genomic_DNA"/>
</dbReference>
<protein>
    <submittedName>
        <fullName evidence="5">2-dehydro-3-deoxygluconokinase</fullName>
    </submittedName>
</protein>
<dbReference type="PROSITE" id="PS00584">
    <property type="entry name" value="PFKB_KINASES_2"/>
    <property type="match status" value="1"/>
</dbReference>
<gene>
    <name evidence="5" type="ORF">SAMN05660299_02035</name>
</gene>
<dbReference type="CDD" id="cd01166">
    <property type="entry name" value="KdgK"/>
    <property type="match status" value="1"/>
</dbReference>
<sequence>MKSGLILAGEPMGLLIAQSEGSLDNVSGYDLAVAGAEFNVAVGVSRLGHRVTYMTKLGNDPFGKRIIHALNDNKIGNEFVAWSDTKKTGFMLKGRVSKGDPDIFYFRSGSAASTLSVQDVEKINFENYSHVHLTGILPALSDNTRAAVNLMFDKARKAGLFISFDPNLRPALWPSKEIMIRTINELAAKADMVLPGVAEGKILMGSDDPHKINSFYHKNGAKIVVTKCGSDGALVFDGENEFMVPGFKVEKVVDTVGAGDGFAAGIITALMENLSLQEAVRRGNAVGAIQVMSRGDNEGLPYPQALKEFMEQQL</sequence>
<evidence type="ECO:0000256" key="1">
    <source>
        <dbReference type="ARBA" id="ARBA00010688"/>
    </source>
</evidence>